<organism evidence="1 2">
    <name type="scientific">Melastoma candidum</name>
    <dbReference type="NCBI Taxonomy" id="119954"/>
    <lineage>
        <taxon>Eukaryota</taxon>
        <taxon>Viridiplantae</taxon>
        <taxon>Streptophyta</taxon>
        <taxon>Embryophyta</taxon>
        <taxon>Tracheophyta</taxon>
        <taxon>Spermatophyta</taxon>
        <taxon>Magnoliopsida</taxon>
        <taxon>eudicotyledons</taxon>
        <taxon>Gunneridae</taxon>
        <taxon>Pentapetalae</taxon>
        <taxon>rosids</taxon>
        <taxon>malvids</taxon>
        <taxon>Myrtales</taxon>
        <taxon>Melastomataceae</taxon>
        <taxon>Melastomatoideae</taxon>
        <taxon>Melastomateae</taxon>
        <taxon>Melastoma</taxon>
    </lineage>
</organism>
<reference evidence="2" key="1">
    <citation type="journal article" date="2023" name="Front. Plant Sci.">
        <title>Chromosomal-level genome assembly of Melastoma candidum provides insights into trichome evolution.</title>
        <authorList>
            <person name="Zhong Y."/>
            <person name="Wu W."/>
            <person name="Sun C."/>
            <person name="Zou P."/>
            <person name="Liu Y."/>
            <person name="Dai S."/>
            <person name="Zhou R."/>
        </authorList>
    </citation>
    <scope>NUCLEOTIDE SEQUENCE [LARGE SCALE GENOMIC DNA]</scope>
</reference>
<evidence type="ECO:0000313" key="2">
    <source>
        <dbReference type="Proteomes" id="UP001057402"/>
    </source>
</evidence>
<gene>
    <name evidence="1" type="ORF">MLD38_034142</name>
</gene>
<protein>
    <submittedName>
        <fullName evidence="1">Uncharacterized protein</fullName>
    </submittedName>
</protein>
<dbReference type="EMBL" id="CM042889">
    <property type="protein sequence ID" value="KAI4320688.1"/>
    <property type="molecule type" value="Genomic_DNA"/>
</dbReference>
<accession>A0ACB9M9L4</accession>
<evidence type="ECO:0000313" key="1">
    <source>
        <dbReference type="EMBL" id="KAI4320688.1"/>
    </source>
</evidence>
<keyword evidence="2" id="KW-1185">Reference proteome</keyword>
<sequence length="466" mass="53777">MMSPYFVTLLWSCVLLLIVRWGWRAADWLWMKPRKLERILRLQGLSGNPYRFLFGDLRENSRLSKEVKSRPITLSDDPMPRLLSFIHHSVKNYGKDSFTWFGPTPRVIVSSPQLLKDVFLRMDEFQKPRLPMLVKLLAEGLANLEGDKWAMHRKIINPAFHVEKLKLMLPAFYSSSSEMISRWEKLVSSGEGQCEIDVWPELQNLTRDVISRTAFGSSFQQGRRIFELQNELVELVMKTMTSIFIPGWRFLPTKVNQRMKSIDREVQKLLRDMIHTREKAMKAGEAPTDDLLGLLLESNMKQIQNHDSKNKMGMSIQDVIEECKLFYFAGQETTSVLLVWTMVLLGAYPEWQERAREEVLKVFGRNKPDFDQLNHLKIVTMILYEGLNMIRASQRYEVSNPGNGNVAIAGAVGIRMAPVNLRWGSPQKQETILSAYDFEDLKGRSRLFKEAMSKLIDLTAAALSLT</sequence>
<dbReference type="Proteomes" id="UP001057402">
    <property type="component" value="Chromosome 10"/>
</dbReference>
<proteinExistence type="predicted"/>
<name>A0ACB9M9L4_9MYRT</name>
<comment type="caution">
    <text evidence="1">The sequence shown here is derived from an EMBL/GenBank/DDBJ whole genome shotgun (WGS) entry which is preliminary data.</text>
</comment>